<keyword evidence="3" id="KW-1185">Reference proteome</keyword>
<evidence type="ECO:0000256" key="1">
    <source>
        <dbReference type="SAM" id="Coils"/>
    </source>
</evidence>
<dbReference type="Proteomes" id="UP000011082">
    <property type="component" value="Unassembled WGS sequence"/>
</dbReference>
<accession>L2GLA0</accession>
<keyword evidence="1" id="KW-0175">Coiled coil</keyword>
<name>L2GLA0_VITCO</name>
<evidence type="ECO:0000313" key="2">
    <source>
        <dbReference type="EMBL" id="ELA41419.1"/>
    </source>
</evidence>
<dbReference type="HOGENOM" id="CLU_1483108_0_0_1"/>
<dbReference type="GeneID" id="19882235"/>
<dbReference type="AlphaFoldDB" id="L2GLA0"/>
<reference evidence="3" key="1">
    <citation type="submission" date="2011-05" db="EMBL/GenBank/DDBJ databases">
        <title>The genome sequence of Vittaforma corneae strain ATCC 50505.</title>
        <authorList>
            <consortium name="The Broad Institute Genome Sequencing Platform"/>
            <person name="Cuomo C."/>
            <person name="Didier E."/>
            <person name="Bowers L."/>
            <person name="Young S.K."/>
            <person name="Zeng Q."/>
            <person name="Gargeya S."/>
            <person name="Fitzgerald M."/>
            <person name="Haas B."/>
            <person name="Abouelleil A."/>
            <person name="Alvarado L."/>
            <person name="Arachchi H.M."/>
            <person name="Berlin A."/>
            <person name="Chapman S.B."/>
            <person name="Gearin G."/>
            <person name="Goldberg J."/>
            <person name="Griggs A."/>
            <person name="Gujja S."/>
            <person name="Hansen M."/>
            <person name="Heiman D."/>
            <person name="Howarth C."/>
            <person name="Larimer J."/>
            <person name="Lui A."/>
            <person name="MacDonald P.J.P."/>
            <person name="McCowen C."/>
            <person name="Montmayeur A."/>
            <person name="Murphy C."/>
            <person name="Neiman D."/>
            <person name="Pearson M."/>
            <person name="Priest M."/>
            <person name="Roberts A."/>
            <person name="Saif S."/>
            <person name="Shea T."/>
            <person name="Sisk P."/>
            <person name="Stolte C."/>
            <person name="Sykes S."/>
            <person name="Wortman J."/>
            <person name="Nusbaum C."/>
            <person name="Birren B."/>
        </authorList>
    </citation>
    <scope>NUCLEOTIDE SEQUENCE [LARGE SCALE GENOMIC DNA]</scope>
    <source>
        <strain evidence="3">ATCC 50505</strain>
    </source>
</reference>
<organism evidence="2 3">
    <name type="scientific">Vittaforma corneae (strain ATCC 50505)</name>
    <name type="common">Microsporidian parasite</name>
    <name type="synonym">Nosema corneum</name>
    <dbReference type="NCBI Taxonomy" id="993615"/>
    <lineage>
        <taxon>Eukaryota</taxon>
        <taxon>Fungi</taxon>
        <taxon>Fungi incertae sedis</taxon>
        <taxon>Microsporidia</taxon>
        <taxon>Nosematidae</taxon>
        <taxon>Vittaforma</taxon>
    </lineage>
</organism>
<gene>
    <name evidence="2" type="ORF">VICG_01524</name>
</gene>
<dbReference type="Gene3D" id="1.20.5.340">
    <property type="match status" value="1"/>
</dbReference>
<dbReference type="InParanoid" id="L2GLA0"/>
<proteinExistence type="predicted"/>
<protein>
    <submittedName>
        <fullName evidence="2">Uncharacterized protein</fullName>
    </submittedName>
</protein>
<feature type="coiled-coil region" evidence="1">
    <location>
        <begin position="8"/>
        <end position="35"/>
    </location>
</feature>
<dbReference type="EMBL" id="JH370144">
    <property type="protein sequence ID" value="ELA41419.1"/>
    <property type="molecule type" value="Genomic_DNA"/>
</dbReference>
<dbReference type="VEuPathDB" id="MicrosporidiaDB:VICG_01524"/>
<evidence type="ECO:0000313" key="3">
    <source>
        <dbReference type="Proteomes" id="UP000011082"/>
    </source>
</evidence>
<dbReference type="RefSeq" id="XP_007604970.1">
    <property type="nucleotide sequence ID" value="XM_007604908.1"/>
</dbReference>
<dbReference type="OMA" id="CTILLRM"/>
<sequence length="182" mass="21005">MEHKLGRIQELINEIKVLREVNSTLHRQINSLQSQVYDKEYEIGSLNTKIDRLQSSIGFLEAERTGIQKKMDNKVKNLENEIRKNGIFNQRVMATSRTKKEYLMIQEMDSLRKVNRILLGFVEILSKTFAFDSDLLKTLVSVAEGVDDRILQLFLDGLKQRIKEEGIPVNVIEANDQISKAN</sequence>